<evidence type="ECO:0000313" key="3">
    <source>
        <dbReference type="EMBL" id="SDB94782.1"/>
    </source>
</evidence>
<dbReference type="InterPro" id="IPR013216">
    <property type="entry name" value="Methyltransf_11"/>
</dbReference>
<keyword evidence="4" id="KW-1185">Reference proteome</keyword>
<keyword evidence="3" id="KW-0489">Methyltransferase</keyword>
<dbReference type="SUPFAM" id="SSF53335">
    <property type="entry name" value="S-adenosyl-L-methionine-dependent methyltransferases"/>
    <property type="match status" value="1"/>
</dbReference>
<dbReference type="Proteomes" id="UP000199086">
    <property type="component" value="Unassembled WGS sequence"/>
</dbReference>
<dbReference type="GO" id="GO:0032259">
    <property type="term" value="P:methylation"/>
    <property type="evidence" value="ECO:0007669"/>
    <property type="project" value="UniProtKB-KW"/>
</dbReference>
<dbReference type="CDD" id="cd02440">
    <property type="entry name" value="AdoMet_MTases"/>
    <property type="match status" value="1"/>
</dbReference>
<dbReference type="GO" id="GO:0008757">
    <property type="term" value="F:S-adenosylmethionine-dependent methyltransferase activity"/>
    <property type="evidence" value="ECO:0007669"/>
    <property type="project" value="InterPro"/>
</dbReference>
<keyword evidence="3" id="KW-0808">Transferase</keyword>
<name>A0A1G6HKK3_9ACTN</name>
<feature type="compositionally biased region" description="Basic and acidic residues" evidence="1">
    <location>
        <begin position="35"/>
        <end position="52"/>
    </location>
</feature>
<sequence>MLAAEGTAVSADPCAANPHVTVSVGSEPHGVTTRENCHGRPGPKADRTEEEGPHAFQKRVWPFLAFFFEPAVFLPFLTLRRRVAGCVQLPPGARLLDVATGTGGQARVFADVAQEVVGVDLSEAMLRVARRKGRAPNVAFRCRPATFEDLSFDAACVSFALHEMPAGVRDRPSTADVSSPANRCLWRVARSPTSCGSIRRAPHDGR</sequence>
<feature type="region of interest" description="Disordered" evidence="1">
    <location>
        <begin position="23"/>
        <end position="52"/>
    </location>
</feature>
<organism evidence="3 4">
    <name type="scientific">Raineyella antarctica</name>
    <dbReference type="NCBI Taxonomy" id="1577474"/>
    <lineage>
        <taxon>Bacteria</taxon>
        <taxon>Bacillati</taxon>
        <taxon>Actinomycetota</taxon>
        <taxon>Actinomycetes</taxon>
        <taxon>Propionibacteriales</taxon>
        <taxon>Propionibacteriaceae</taxon>
        <taxon>Raineyella</taxon>
    </lineage>
</organism>
<evidence type="ECO:0000313" key="4">
    <source>
        <dbReference type="Proteomes" id="UP000199086"/>
    </source>
</evidence>
<dbReference type="Gene3D" id="3.40.50.150">
    <property type="entry name" value="Vaccinia Virus protein VP39"/>
    <property type="match status" value="1"/>
</dbReference>
<reference evidence="3 4" key="1">
    <citation type="submission" date="2016-06" db="EMBL/GenBank/DDBJ databases">
        <authorList>
            <person name="Olsen C.W."/>
            <person name="Carey S."/>
            <person name="Hinshaw L."/>
            <person name="Karasin A.I."/>
        </authorList>
    </citation>
    <scope>NUCLEOTIDE SEQUENCE [LARGE SCALE GENOMIC DNA]</scope>
    <source>
        <strain evidence="3 4">LZ-22</strain>
    </source>
</reference>
<protein>
    <submittedName>
        <fullName evidence="3">Methyltransferase domain-containing protein</fullName>
    </submittedName>
</protein>
<dbReference type="PANTHER" id="PTHR43591">
    <property type="entry name" value="METHYLTRANSFERASE"/>
    <property type="match status" value="1"/>
</dbReference>
<feature type="domain" description="Methyltransferase type 11" evidence="2">
    <location>
        <begin position="96"/>
        <end position="165"/>
    </location>
</feature>
<dbReference type="InterPro" id="IPR029063">
    <property type="entry name" value="SAM-dependent_MTases_sf"/>
</dbReference>
<dbReference type="STRING" id="1577474.GA0111570_11142"/>
<evidence type="ECO:0000256" key="1">
    <source>
        <dbReference type="SAM" id="MobiDB-lite"/>
    </source>
</evidence>
<dbReference type="OrthoDB" id="6064711at2"/>
<gene>
    <name evidence="3" type="ORF">GA0111570_11142</name>
</gene>
<evidence type="ECO:0000259" key="2">
    <source>
        <dbReference type="Pfam" id="PF08241"/>
    </source>
</evidence>
<dbReference type="Pfam" id="PF08241">
    <property type="entry name" value="Methyltransf_11"/>
    <property type="match status" value="1"/>
</dbReference>
<dbReference type="AlphaFoldDB" id="A0A1G6HKK3"/>
<accession>A0A1G6HKK3</accession>
<dbReference type="EMBL" id="FMYF01000011">
    <property type="protein sequence ID" value="SDB94782.1"/>
    <property type="molecule type" value="Genomic_DNA"/>
</dbReference>
<proteinExistence type="predicted"/>